<feature type="region of interest" description="Disordered" evidence="1">
    <location>
        <begin position="135"/>
        <end position="277"/>
    </location>
</feature>
<proteinExistence type="predicted"/>
<dbReference type="PANTHER" id="PTHR24637">
    <property type="entry name" value="COLLAGEN"/>
    <property type="match status" value="1"/>
</dbReference>
<gene>
    <name evidence="2" type="ORF">NSA58_12500</name>
</gene>
<evidence type="ECO:0000313" key="2">
    <source>
        <dbReference type="EMBL" id="MCR1823609.1"/>
    </source>
</evidence>
<evidence type="ECO:0000313" key="3">
    <source>
        <dbReference type="Proteomes" id="UP001140817"/>
    </source>
</evidence>
<feature type="compositionally biased region" description="Low complexity" evidence="1">
    <location>
        <begin position="150"/>
        <end position="160"/>
    </location>
</feature>
<dbReference type="EMBL" id="JANKBY010000165">
    <property type="protein sequence ID" value="MCR1823609.1"/>
    <property type="molecule type" value="Genomic_DNA"/>
</dbReference>
<dbReference type="Proteomes" id="UP001140817">
    <property type="component" value="Unassembled WGS sequence"/>
</dbReference>
<keyword evidence="2" id="KW-0176">Collagen</keyword>
<reference evidence="2" key="1">
    <citation type="submission" date="2022-07" db="EMBL/GenBank/DDBJ databases">
        <title>Enhanced cultured diversity of the mouse gut microbiota enables custom-made synthetic communities.</title>
        <authorList>
            <person name="Afrizal A."/>
        </authorList>
    </citation>
    <scope>NUCLEOTIDE SEQUENCE</scope>
    <source>
        <strain evidence="2">DSM 29186</strain>
    </source>
</reference>
<organism evidence="2 3">
    <name type="scientific">Terrisporobacter muris</name>
    <dbReference type="NCBI Taxonomy" id="2963284"/>
    <lineage>
        <taxon>Bacteria</taxon>
        <taxon>Bacillati</taxon>
        <taxon>Bacillota</taxon>
        <taxon>Clostridia</taxon>
        <taxon>Peptostreptococcales</taxon>
        <taxon>Peptostreptococcaceae</taxon>
        <taxon>Terrisporobacter</taxon>
    </lineage>
</organism>
<accession>A0A9X2MC68</accession>
<feature type="compositionally biased region" description="Low complexity" evidence="1">
    <location>
        <begin position="251"/>
        <end position="265"/>
    </location>
</feature>
<dbReference type="PANTHER" id="PTHR24637:SF421">
    <property type="entry name" value="CUTICLE COLLAGEN DPY-2"/>
    <property type="match status" value="1"/>
</dbReference>
<protein>
    <submittedName>
        <fullName evidence="2">Collagen-like protein</fullName>
    </submittedName>
</protein>
<comment type="caution">
    <text evidence="2">The sequence shown here is derived from an EMBL/GenBank/DDBJ whole genome shotgun (WGS) entry which is preliminary data.</text>
</comment>
<feature type="compositionally biased region" description="Low complexity" evidence="1">
    <location>
        <begin position="175"/>
        <end position="193"/>
    </location>
</feature>
<dbReference type="AlphaFoldDB" id="A0A9X2MC68"/>
<evidence type="ECO:0000256" key="1">
    <source>
        <dbReference type="SAM" id="MobiDB-lite"/>
    </source>
</evidence>
<dbReference type="RefSeq" id="WP_139045067.1">
    <property type="nucleotide sequence ID" value="NZ_JANKBY010000165.1"/>
</dbReference>
<name>A0A9X2MC68_9FIRM</name>
<sequence>MDKNCTNKCNSCNLSSCKELNADKACKNKKVYCSGKMDSSSCPMCIIPLNCGDFQIFNILCCSIGRTVGLKLEGSDCILRLKVCQVNQCAVMGKTSSGKGPIYIKLSSIQYVDLGKEVYINPLCNEASCVGLQGPTGPQGPKGEKGDMGPQGPKGEMGPMGPAGPKGPKGDKGDIGPQGPSGAPGIPGASSKGIKGDMGPQGPKGETGPMGPMGPKGDTGSQGPAGPQGPKGETGPIGPAGPKGSIGPQGPAGTPGTVIPTTIPEYEYKKKKYQNKK</sequence>
<keyword evidence="3" id="KW-1185">Reference proteome</keyword>